<comment type="caution">
    <text evidence="1">The sequence shown here is derived from an EMBL/GenBank/DDBJ whole genome shotgun (WGS) entry which is preliminary data.</text>
</comment>
<keyword evidence="2" id="KW-1185">Reference proteome</keyword>
<dbReference type="Pfam" id="PF19707">
    <property type="entry name" value="DUF6204"/>
    <property type="match status" value="1"/>
</dbReference>
<dbReference type="RefSeq" id="WP_133848283.1">
    <property type="nucleotide sequence ID" value="NZ_SNXZ01000001.1"/>
</dbReference>
<sequence>MSDRTFRVLVRGRFTAIPAARRAELLADADKHDALFAEFTDEGTLTYDRSLTAFSVRCVIHAEEEPDAIAAGEAIAATLVAGTTHELRRTTATCMEDIKIRKRR</sequence>
<dbReference type="EMBL" id="SNXZ01000001">
    <property type="protein sequence ID" value="TDQ05562.1"/>
    <property type="molecule type" value="Genomic_DNA"/>
</dbReference>
<dbReference type="OrthoDB" id="4803789at2"/>
<evidence type="ECO:0000313" key="1">
    <source>
        <dbReference type="EMBL" id="TDQ05562.1"/>
    </source>
</evidence>
<dbReference type="InterPro" id="IPR045778">
    <property type="entry name" value="DUF6204"/>
</dbReference>
<proteinExistence type="predicted"/>
<accession>A0A4R6SPW5</accession>
<protein>
    <submittedName>
        <fullName evidence="1">Uncharacterized protein</fullName>
    </submittedName>
</protein>
<gene>
    <name evidence="1" type="ORF">EV186_1011536</name>
</gene>
<reference evidence="1 2" key="1">
    <citation type="submission" date="2019-03" db="EMBL/GenBank/DDBJ databases">
        <title>Genomic Encyclopedia of Type Strains, Phase IV (KMG-IV): sequencing the most valuable type-strain genomes for metagenomic binning, comparative biology and taxonomic classification.</title>
        <authorList>
            <person name="Goeker M."/>
        </authorList>
    </citation>
    <scope>NUCLEOTIDE SEQUENCE [LARGE SCALE GENOMIC DNA]</scope>
    <source>
        <strain evidence="1 2">DSM 45361</strain>
    </source>
</reference>
<name>A0A4R6SPW5_LABRH</name>
<organism evidence="1 2">
    <name type="scientific">Labedaea rhizosphaerae</name>
    <dbReference type="NCBI Taxonomy" id="598644"/>
    <lineage>
        <taxon>Bacteria</taxon>
        <taxon>Bacillati</taxon>
        <taxon>Actinomycetota</taxon>
        <taxon>Actinomycetes</taxon>
        <taxon>Pseudonocardiales</taxon>
        <taxon>Pseudonocardiaceae</taxon>
        <taxon>Labedaea</taxon>
    </lineage>
</organism>
<dbReference type="Proteomes" id="UP000295444">
    <property type="component" value="Unassembled WGS sequence"/>
</dbReference>
<dbReference type="AlphaFoldDB" id="A0A4R6SPW5"/>
<evidence type="ECO:0000313" key="2">
    <source>
        <dbReference type="Proteomes" id="UP000295444"/>
    </source>
</evidence>